<sequence length="461" mass="48293">MQAETKIALAIAFALASSPGMAQTPVNLEALKGLAPVATMTKTHAGRAALSSNLAMTGAIQTGSLPQTTQLPFHSQQQQALRDAFITDGNLAQLAEGLGTTLGAAYQARAHYVDRNHFTSISPAIANLIAYTNATTGQDSNSGKYFFANLTTDGKTPASAEAAEMLKARGGLSDPFGTSYSRPGGSPGSNAFGNSRPFQTEPVVLPIIGPDYFNAPSDNVVYNRGPTMNLVDSPSYPSGHTTYGYMGSLVLAVLVPQRYQQMIARGAEYGNDRILMGAHYTMDVLGGRTLALYDLAHLLANDPKYVNRPLLSDPAPQGAVSPPSNTIADYRAAITSARDELTVVLEAACGKKVDACAQEDTGRFSDPALNAAAYTATQTYGLPVVYPETAGKIEDVGKVAPEAGYLLTVAFPYLSLDQANQILTETEGPGGGFLDDGSGFGVYSRLNLYAAAGRAAAMAPK</sequence>
<feature type="signal peptide" evidence="2">
    <location>
        <begin position="1"/>
        <end position="22"/>
    </location>
</feature>
<dbReference type="InterPro" id="IPR000326">
    <property type="entry name" value="PAP2/HPO"/>
</dbReference>
<dbReference type="GO" id="GO:0030288">
    <property type="term" value="C:outer membrane-bounded periplasmic space"/>
    <property type="evidence" value="ECO:0007669"/>
    <property type="project" value="InterPro"/>
</dbReference>
<evidence type="ECO:0000256" key="2">
    <source>
        <dbReference type="SAM" id="SignalP"/>
    </source>
</evidence>
<accession>A0A1L7AM23</accession>
<dbReference type="PRINTS" id="PR00483">
    <property type="entry name" value="BACPHPHTASE"/>
</dbReference>
<keyword evidence="2" id="KW-0732">Signal</keyword>
<reference evidence="4 5" key="1">
    <citation type="submission" date="2016-05" db="EMBL/GenBank/DDBJ databases">
        <title>Complete Genome and Methylome Analysis of Psychrotrophic Bacterial Isolates from Antarctic Lake Untersee.</title>
        <authorList>
            <person name="Fomenkov A."/>
            <person name="Akimov V.N."/>
            <person name="Vasilyeva L.V."/>
            <person name="Andersen D."/>
            <person name="Vincze T."/>
            <person name="Roberts R.J."/>
        </authorList>
    </citation>
    <scope>NUCLEOTIDE SEQUENCE [LARGE SCALE GENOMIC DNA]</scope>
    <source>
        <strain evidence="4 5">U14-5</strain>
    </source>
</reference>
<feature type="domain" description="Phosphatidic acid phosphatase type 2/haloperoxidase" evidence="3">
    <location>
        <begin position="210"/>
        <end position="292"/>
    </location>
</feature>
<evidence type="ECO:0000313" key="5">
    <source>
        <dbReference type="Proteomes" id="UP000185494"/>
    </source>
</evidence>
<dbReference type="STRING" id="257708.RGI145_20710"/>
<dbReference type="AlphaFoldDB" id="A0A1L7AM23"/>
<name>A0A1L7AM23_9PROT</name>
<feature type="chain" id="PRO_5012114729" evidence="2">
    <location>
        <begin position="23"/>
        <end position="461"/>
    </location>
</feature>
<organism evidence="4 5">
    <name type="scientific">Roseomonas gilardii</name>
    <dbReference type="NCBI Taxonomy" id="257708"/>
    <lineage>
        <taxon>Bacteria</taxon>
        <taxon>Pseudomonadati</taxon>
        <taxon>Pseudomonadota</taxon>
        <taxon>Alphaproteobacteria</taxon>
        <taxon>Acetobacterales</taxon>
        <taxon>Roseomonadaceae</taxon>
        <taxon>Roseomonas</taxon>
    </lineage>
</organism>
<dbReference type="InterPro" id="IPR001011">
    <property type="entry name" value="Acid_Pase_classA_bac"/>
</dbReference>
<dbReference type="GO" id="GO:0003993">
    <property type="term" value="F:acid phosphatase activity"/>
    <property type="evidence" value="ECO:0007669"/>
    <property type="project" value="InterPro"/>
</dbReference>
<evidence type="ECO:0000259" key="3">
    <source>
        <dbReference type="Pfam" id="PF01569"/>
    </source>
</evidence>
<proteinExistence type="predicted"/>
<protein>
    <submittedName>
        <fullName evidence="4">PA-phosphatase</fullName>
    </submittedName>
</protein>
<dbReference type="RefSeq" id="WP_075800453.1">
    <property type="nucleotide sequence ID" value="NZ_CP015584.1"/>
</dbReference>
<evidence type="ECO:0000256" key="1">
    <source>
        <dbReference type="SAM" id="MobiDB-lite"/>
    </source>
</evidence>
<feature type="region of interest" description="Disordered" evidence="1">
    <location>
        <begin position="174"/>
        <end position="195"/>
    </location>
</feature>
<dbReference type="KEGG" id="rgi:RGI145_20710"/>
<dbReference type="Proteomes" id="UP000185494">
    <property type="component" value="Chromosome 2"/>
</dbReference>
<dbReference type="Pfam" id="PF01569">
    <property type="entry name" value="PAP2"/>
    <property type="match status" value="1"/>
</dbReference>
<evidence type="ECO:0000313" key="4">
    <source>
        <dbReference type="EMBL" id="APT59744.1"/>
    </source>
</evidence>
<dbReference type="InterPro" id="IPR036938">
    <property type="entry name" value="PAP2/HPO_sf"/>
</dbReference>
<dbReference type="SUPFAM" id="SSF48317">
    <property type="entry name" value="Acid phosphatase/Vanadium-dependent haloperoxidase"/>
    <property type="match status" value="1"/>
</dbReference>
<gene>
    <name evidence="4" type="ORF">RGI145_20710</name>
</gene>
<dbReference type="Gene3D" id="1.20.144.10">
    <property type="entry name" value="Phosphatidic acid phosphatase type 2/haloperoxidase"/>
    <property type="match status" value="1"/>
</dbReference>
<dbReference type="EMBL" id="CP015584">
    <property type="protein sequence ID" value="APT59744.1"/>
    <property type="molecule type" value="Genomic_DNA"/>
</dbReference>